<evidence type="ECO:0000256" key="4">
    <source>
        <dbReference type="PIRNR" id="PIRNR016020"/>
    </source>
</evidence>
<dbReference type="InterPro" id="IPR025532">
    <property type="entry name" value="G6P_1-epimerase"/>
</dbReference>
<accession>A0A6N8ED76</accession>
<dbReference type="AlphaFoldDB" id="A0A6N8ED76"/>
<dbReference type="PIRSF" id="PIRSF016020">
    <property type="entry name" value="PHexose_mutarotase"/>
    <property type="match status" value="1"/>
</dbReference>
<dbReference type="EC" id="5.1.3.15" evidence="4"/>
<evidence type="ECO:0000256" key="3">
    <source>
        <dbReference type="ARBA" id="ARBA00023235"/>
    </source>
</evidence>
<comment type="similarity">
    <text evidence="2 4">Belongs to the glucose-6-phosphate 1-epimerase family.</text>
</comment>
<keyword evidence="7" id="KW-1185">Reference proteome</keyword>
<comment type="catalytic activity">
    <reaction evidence="1">
        <text>alpha-D-glucose 6-phosphate = beta-D-glucose 6-phosphate</text>
        <dbReference type="Rhea" id="RHEA:16249"/>
        <dbReference type="ChEBI" id="CHEBI:58225"/>
        <dbReference type="ChEBI" id="CHEBI:58247"/>
        <dbReference type="EC" id="5.1.3.15"/>
    </reaction>
</comment>
<dbReference type="Gene3D" id="2.70.98.10">
    <property type="match status" value="1"/>
</dbReference>
<reference evidence="6 7" key="1">
    <citation type="submission" date="2019-11" db="EMBL/GenBank/DDBJ databases">
        <title>Whole-genome sequence of the anaerobic purple sulfur bacterium Allochromatium palmeri DSM 15591.</title>
        <authorList>
            <person name="Kyndt J.A."/>
            <person name="Meyer T.E."/>
        </authorList>
    </citation>
    <scope>NUCLEOTIDE SEQUENCE [LARGE SCALE GENOMIC DNA]</scope>
    <source>
        <strain evidence="6 7">DSM 15591</strain>
    </source>
</reference>
<dbReference type="GO" id="GO:0005737">
    <property type="term" value="C:cytoplasm"/>
    <property type="evidence" value="ECO:0007669"/>
    <property type="project" value="TreeGrafter"/>
</dbReference>
<dbReference type="InterPro" id="IPR011013">
    <property type="entry name" value="Gal_mutarotase_sf_dom"/>
</dbReference>
<dbReference type="EMBL" id="WNKT01000010">
    <property type="protein sequence ID" value="MTW20859.1"/>
    <property type="molecule type" value="Genomic_DNA"/>
</dbReference>
<dbReference type="GO" id="GO:0030246">
    <property type="term" value="F:carbohydrate binding"/>
    <property type="evidence" value="ECO:0007669"/>
    <property type="project" value="UniProtKB-UniRule"/>
</dbReference>
<organism evidence="6 7">
    <name type="scientific">Allochromatium palmeri</name>
    <dbReference type="NCBI Taxonomy" id="231048"/>
    <lineage>
        <taxon>Bacteria</taxon>
        <taxon>Pseudomonadati</taxon>
        <taxon>Pseudomonadota</taxon>
        <taxon>Gammaproteobacteria</taxon>
        <taxon>Chromatiales</taxon>
        <taxon>Chromatiaceae</taxon>
        <taxon>Allochromatium</taxon>
    </lineage>
</organism>
<dbReference type="PANTHER" id="PTHR11122:SF13">
    <property type="entry name" value="GLUCOSE-6-PHOSPHATE 1-EPIMERASE"/>
    <property type="match status" value="1"/>
</dbReference>
<name>A0A6N8ED76_9GAMM</name>
<dbReference type="GO" id="GO:0047938">
    <property type="term" value="F:glucose-6-phosphate 1-epimerase activity"/>
    <property type="evidence" value="ECO:0007669"/>
    <property type="project" value="UniProtKB-UniRule"/>
</dbReference>
<evidence type="ECO:0000256" key="5">
    <source>
        <dbReference type="PIRSR" id="PIRSR016020-1"/>
    </source>
</evidence>
<evidence type="ECO:0000313" key="6">
    <source>
        <dbReference type="EMBL" id="MTW20859.1"/>
    </source>
</evidence>
<sequence length="304" mass="33246">MDLDALNAAFALPDVLHFVEGPGGLTLIEIDNGLARATLTTHGAQVLSYRPAGARDELLFVGERAYFAPDQEIKGGVPICWPWFGRDPDDPARVIHGFARLRTWSVLACETRPDGAIWVRFGLADDETTRALWPHYFNLWVEVTVGATLSVVLTTRNAGDEPFAITQGLHAYFQIGDPAQVSILGLNGCRYLDKAADAPPDAVGVQSGALGLDAEVNRIYESVPPQLVIEDTALERRIRIDSTHSRTCVVWNPWIAGAQALPDLDDADYQRFVCVETVNAASEIITIQPQGEARIGADYRIEPL</sequence>
<evidence type="ECO:0000313" key="7">
    <source>
        <dbReference type="Proteomes" id="UP000434044"/>
    </source>
</evidence>
<dbReference type="InterPro" id="IPR014718">
    <property type="entry name" value="GH-type_carb-bd"/>
</dbReference>
<evidence type="ECO:0000256" key="1">
    <source>
        <dbReference type="ARBA" id="ARBA00001096"/>
    </source>
</evidence>
<dbReference type="SUPFAM" id="SSF74650">
    <property type="entry name" value="Galactose mutarotase-like"/>
    <property type="match status" value="1"/>
</dbReference>
<keyword evidence="3 4" id="KW-0413">Isomerase</keyword>
<protein>
    <recommendedName>
        <fullName evidence="4">Putative glucose-6-phosphate 1-epimerase</fullName>
        <ecNumber evidence="4">5.1.3.15</ecNumber>
    </recommendedName>
</protein>
<dbReference type="GO" id="GO:0005975">
    <property type="term" value="P:carbohydrate metabolic process"/>
    <property type="evidence" value="ECO:0007669"/>
    <property type="project" value="InterPro"/>
</dbReference>
<evidence type="ECO:0000256" key="2">
    <source>
        <dbReference type="ARBA" id="ARBA00005866"/>
    </source>
</evidence>
<dbReference type="InterPro" id="IPR008183">
    <property type="entry name" value="Aldose_1/G6P_1-epimerase"/>
</dbReference>
<feature type="active site" evidence="5">
    <location>
        <position position="170"/>
    </location>
</feature>
<comment type="caution">
    <text evidence="6">The sequence shown here is derived from an EMBL/GenBank/DDBJ whole genome shotgun (WGS) entry which is preliminary data.</text>
</comment>
<dbReference type="Proteomes" id="UP000434044">
    <property type="component" value="Unassembled WGS sequence"/>
</dbReference>
<feature type="active site" evidence="5">
    <location>
        <position position="276"/>
    </location>
</feature>
<gene>
    <name evidence="6" type="ORF">GJ668_07070</name>
</gene>
<dbReference type="Pfam" id="PF01263">
    <property type="entry name" value="Aldose_epim"/>
    <property type="match status" value="1"/>
</dbReference>
<proteinExistence type="inferred from homology"/>
<dbReference type="CDD" id="cd09020">
    <property type="entry name" value="D-hex-6-P-epi_like"/>
    <property type="match status" value="1"/>
</dbReference>
<dbReference type="PANTHER" id="PTHR11122">
    <property type="entry name" value="APOSPORY-ASSOCIATED PROTEIN C-RELATED"/>
    <property type="match status" value="1"/>
</dbReference>
<dbReference type="RefSeq" id="WP_155449442.1">
    <property type="nucleotide sequence ID" value="NZ_WNKT01000010.1"/>
</dbReference>
<dbReference type="OrthoDB" id="9790727at2"/>